<feature type="transmembrane region" description="Helical" evidence="1">
    <location>
        <begin position="12"/>
        <end position="28"/>
    </location>
</feature>
<feature type="transmembrane region" description="Helical" evidence="1">
    <location>
        <begin position="100"/>
        <end position="117"/>
    </location>
</feature>
<dbReference type="OrthoDB" id="6430535at2759"/>
<evidence type="ECO:0000256" key="1">
    <source>
        <dbReference type="SAM" id="Phobius"/>
    </source>
</evidence>
<evidence type="ECO:0000313" key="3">
    <source>
        <dbReference type="Proteomes" id="UP000886998"/>
    </source>
</evidence>
<feature type="transmembrane region" description="Helical" evidence="1">
    <location>
        <begin position="182"/>
        <end position="202"/>
    </location>
</feature>
<keyword evidence="1" id="KW-0812">Transmembrane</keyword>
<dbReference type="Proteomes" id="UP000886998">
    <property type="component" value="Unassembled WGS sequence"/>
</dbReference>
<feature type="transmembrane region" description="Helical" evidence="1">
    <location>
        <begin position="286"/>
        <end position="305"/>
    </location>
</feature>
<feature type="transmembrane region" description="Helical" evidence="1">
    <location>
        <begin position="124"/>
        <end position="145"/>
    </location>
</feature>
<keyword evidence="3" id="KW-1185">Reference proteome</keyword>
<organism evidence="2 3">
    <name type="scientific">Trichonephila inaurata madagascariensis</name>
    <dbReference type="NCBI Taxonomy" id="2747483"/>
    <lineage>
        <taxon>Eukaryota</taxon>
        <taxon>Metazoa</taxon>
        <taxon>Ecdysozoa</taxon>
        <taxon>Arthropoda</taxon>
        <taxon>Chelicerata</taxon>
        <taxon>Arachnida</taxon>
        <taxon>Araneae</taxon>
        <taxon>Araneomorphae</taxon>
        <taxon>Entelegynae</taxon>
        <taxon>Araneoidea</taxon>
        <taxon>Nephilidae</taxon>
        <taxon>Trichonephila</taxon>
        <taxon>Trichonephila inaurata</taxon>
    </lineage>
</organism>
<comment type="caution">
    <text evidence="2">The sequence shown here is derived from an EMBL/GenBank/DDBJ whole genome shotgun (WGS) entry which is preliminary data.</text>
</comment>
<gene>
    <name evidence="2" type="primary">AVEN_206490_1</name>
    <name evidence="2" type="ORF">TNIN_264011</name>
</gene>
<evidence type="ECO:0000313" key="2">
    <source>
        <dbReference type="EMBL" id="GFS64557.1"/>
    </source>
</evidence>
<name>A0A8X6IX20_9ARAC</name>
<feature type="transmembrane region" description="Helical" evidence="1">
    <location>
        <begin position="57"/>
        <end position="80"/>
    </location>
</feature>
<reference evidence="2" key="1">
    <citation type="submission" date="2020-08" db="EMBL/GenBank/DDBJ databases">
        <title>Multicomponent nature underlies the extraordinary mechanical properties of spider dragline silk.</title>
        <authorList>
            <person name="Kono N."/>
            <person name="Nakamura H."/>
            <person name="Mori M."/>
            <person name="Yoshida Y."/>
            <person name="Ohtoshi R."/>
            <person name="Malay A.D."/>
            <person name="Moran D.A.P."/>
            <person name="Tomita M."/>
            <person name="Numata K."/>
            <person name="Arakawa K."/>
        </authorList>
    </citation>
    <scope>NUCLEOTIDE SEQUENCE</scope>
</reference>
<feature type="transmembrane region" description="Helical" evidence="1">
    <location>
        <begin position="214"/>
        <end position="232"/>
    </location>
</feature>
<accession>A0A8X6IX20</accession>
<dbReference type="AlphaFoldDB" id="A0A8X6IX20"/>
<protein>
    <submittedName>
        <fullName evidence="2">Uncharacterized protein</fullName>
    </submittedName>
</protein>
<proteinExistence type="predicted"/>
<keyword evidence="1" id="KW-0472">Membrane</keyword>
<sequence length="309" mass="35684">MFVKDTKVDVMRVFQSFLFTVIYTSIYRKRQAMLRTSKGIGCIYRQLPNRNLTSKKLLFAGVLVFVAIILIIRLILFFGIPENNQEFRNKFYKAFFEKDAYSTGYVYLVSLLLFIECSSFIISFIALSVFVTYYSLTCSFIGNVFNPCISMSKRLKTFTELKILLYIYKDIMYKLNDMDDEFSFLAFVSVLINTTGLFCYGYKIAFYTNEISGLLYMLSGTSCMILLLQLMISGSDLNELGKEVRVLIQCLPQETAENQPKVNFFKKTLLQDNCLTLWKIYVMNRSLVICTFGTLLSYGIMLGTLGKHH</sequence>
<keyword evidence="1" id="KW-1133">Transmembrane helix</keyword>
<dbReference type="EMBL" id="BMAV01028050">
    <property type="protein sequence ID" value="GFS64557.1"/>
    <property type="molecule type" value="Genomic_DNA"/>
</dbReference>